<gene>
    <name evidence="1" type="ORF">CC84DRAFT_1175541</name>
</gene>
<dbReference type="EMBL" id="KV441552">
    <property type="protein sequence ID" value="OAG05362.1"/>
    <property type="molecule type" value="Genomic_DNA"/>
</dbReference>
<dbReference type="AlphaFoldDB" id="A0A177CEM4"/>
<dbReference type="GeneID" id="28763649"/>
<sequence length="113" mass="12760">MAIWITLARLPPIFLFSLGFISHNNVSVLVLIFSLMFLSVSLLSKVHPSYRPYRGVLSYVRGDRPGYLNLELAYEFRHLLLKLLDLTGLYGQYCGLVTYGTRSGASSRGPRAY</sequence>
<dbReference type="InParanoid" id="A0A177CEM4"/>
<keyword evidence="2" id="KW-1185">Reference proteome</keyword>
<evidence type="ECO:0000313" key="1">
    <source>
        <dbReference type="EMBL" id="OAG05362.1"/>
    </source>
</evidence>
<evidence type="ECO:0000313" key="2">
    <source>
        <dbReference type="Proteomes" id="UP000077069"/>
    </source>
</evidence>
<dbReference type="RefSeq" id="XP_018035727.1">
    <property type="nucleotide sequence ID" value="XM_018180163.1"/>
</dbReference>
<reference evidence="1 2" key="1">
    <citation type="submission" date="2016-05" db="EMBL/GenBank/DDBJ databases">
        <title>Comparative analysis of secretome profiles of manganese(II)-oxidizing ascomycete fungi.</title>
        <authorList>
            <consortium name="DOE Joint Genome Institute"/>
            <person name="Zeiner C.A."/>
            <person name="Purvine S.O."/>
            <person name="Zink E.M."/>
            <person name="Wu S."/>
            <person name="Pasa-Tolic L."/>
            <person name="Chaput D.L."/>
            <person name="Haridas S."/>
            <person name="Grigoriev I.V."/>
            <person name="Santelli C.M."/>
            <person name="Hansel C.M."/>
        </authorList>
    </citation>
    <scope>NUCLEOTIDE SEQUENCE [LARGE SCALE GENOMIC DNA]</scope>
    <source>
        <strain evidence="1 2">AP3s5-JAC2a</strain>
    </source>
</reference>
<protein>
    <submittedName>
        <fullName evidence="1">Uncharacterized protein</fullName>
    </submittedName>
</protein>
<proteinExistence type="predicted"/>
<accession>A0A177CEM4</accession>
<name>A0A177CEM4_9PLEO</name>
<dbReference type="Proteomes" id="UP000077069">
    <property type="component" value="Unassembled WGS sequence"/>
</dbReference>
<organism evidence="1 2">
    <name type="scientific">Paraphaeosphaeria sporulosa</name>
    <dbReference type="NCBI Taxonomy" id="1460663"/>
    <lineage>
        <taxon>Eukaryota</taxon>
        <taxon>Fungi</taxon>
        <taxon>Dikarya</taxon>
        <taxon>Ascomycota</taxon>
        <taxon>Pezizomycotina</taxon>
        <taxon>Dothideomycetes</taxon>
        <taxon>Pleosporomycetidae</taxon>
        <taxon>Pleosporales</taxon>
        <taxon>Massarineae</taxon>
        <taxon>Didymosphaeriaceae</taxon>
        <taxon>Paraphaeosphaeria</taxon>
    </lineage>
</organism>